<dbReference type="WBParaSite" id="ES5_v2.g20054.t1">
    <property type="protein sequence ID" value="ES5_v2.g20054.t1"/>
    <property type="gene ID" value="ES5_v2.g20054"/>
</dbReference>
<accession>A0AC34FRK1</accession>
<evidence type="ECO:0000313" key="2">
    <source>
        <dbReference type="WBParaSite" id="ES5_v2.g20054.t1"/>
    </source>
</evidence>
<evidence type="ECO:0000313" key="1">
    <source>
        <dbReference type="Proteomes" id="UP000887579"/>
    </source>
</evidence>
<protein>
    <submittedName>
        <fullName evidence="2">Uncharacterized protein</fullName>
    </submittedName>
</protein>
<sequence length="709" mass="81040">MAELPLQERQKLFDNIFQSLHEYSKEDIPDPVTIKSEFVELLKTHRPLKLADYEYGLSKYLKKDYVIIVKEKEDETKVRLFTMPYWYCTNRSNRYGKCPSCMLKIKYGIVFAPLVHTDNCKPKDYSFVMEYQDLLKQGKSTEAIVFSLKKKRPLNDSSVSLSTSMLNESNLSSTTDMEDESILERSIIENTITSIESTSTSSPQQQSSDPALVQSASESVKLASSRVKREFGDSDYCMILDEPAVKKPKSEATANTVETYSFDHPSASILKKLCDKLNIKYSHDAYKLWANIIFNKISASSDNIKTHEISSSNIFACLSLILSGNPDNSFLIQHIINTAFCNASDSLSRSEVNQIFTTTTVTNEQTEFIAEFLACRIGIYENRKLKKFGNWKDENVALTLILSFVDGMYSVVLDKMSRFFNVKNDNSAEGEKIIFDEEINVLQPEVVAALPMLRAGQEVILPIKSDIYVVTDDTKEEEIDSSADCWTNPFGAIYSFITSQLSNLCFGMNEEMKEEGEKRESINTVINTAVKQFDVDKSNYSADMPLLEEHKEKLSEIWSTFQPNGIITGRRTMRRLSANKKDEIYILKKIKVAENEYYILHQQFTFEDDVNNYSVAFRAAIQCYFADVKEIIYGFYNDSQITLKLFTLNQLIKTAQRGGFDFENAKSTFRSNATQIVKFIKENGEKLLVNQIVKITKMKNQLTFDIQQL</sequence>
<name>A0AC34FRK1_9BILA</name>
<organism evidence="1 2">
    <name type="scientific">Panagrolaimus sp. ES5</name>
    <dbReference type="NCBI Taxonomy" id="591445"/>
    <lineage>
        <taxon>Eukaryota</taxon>
        <taxon>Metazoa</taxon>
        <taxon>Ecdysozoa</taxon>
        <taxon>Nematoda</taxon>
        <taxon>Chromadorea</taxon>
        <taxon>Rhabditida</taxon>
        <taxon>Tylenchina</taxon>
        <taxon>Panagrolaimomorpha</taxon>
        <taxon>Panagrolaimoidea</taxon>
        <taxon>Panagrolaimidae</taxon>
        <taxon>Panagrolaimus</taxon>
    </lineage>
</organism>
<proteinExistence type="predicted"/>
<dbReference type="Proteomes" id="UP000887579">
    <property type="component" value="Unplaced"/>
</dbReference>
<reference evidence="2" key="1">
    <citation type="submission" date="2022-11" db="UniProtKB">
        <authorList>
            <consortium name="WormBaseParasite"/>
        </authorList>
    </citation>
    <scope>IDENTIFICATION</scope>
</reference>